<dbReference type="AlphaFoldDB" id="A0AAU7W507"/>
<sequence>MADADALADIADELYGLDADEFTAARNARVKALRIQDRALASRVAEFRKPSTAAWVVNQLARHRPDELDELLALGNELRAAQADLDAKALTALARERRKLVAAMARTAAAVAEELGSPVRPATVEEVAETLQAALTDASAADAVRSGRLVRALEAIGTEVDLGGAVAGGVPRRGGSGAARVRAGGSRSKGDDRPAGPVAVPPPSVEEDARFAARRKAERERAERAAADAEGRAEDAEAAEAAVRERLTAAQEALEAAERERDELEHRLREIESQLADAERTVAEAQRALRPLEREHDRAARSADEARAAADELRAELD</sequence>
<evidence type="ECO:0000256" key="1">
    <source>
        <dbReference type="SAM" id="MobiDB-lite"/>
    </source>
</evidence>
<gene>
    <name evidence="2" type="ORF">ABIQ69_13095</name>
</gene>
<dbReference type="RefSeq" id="WP_350347561.1">
    <property type="nucleotide sequence ID" value="NZ_CP158374.1"/>
</dbReference>
<dbReference type="SUPFAM" id="SSF57997">
    <property type="entry name" value="Tropomyosin"/>
    <property type="match status" value="1"/>
</dbReference>
<feature type="compositionally biased region" description="Gly residues" evidence="1">
    <location>
        <begin position="168"/>
        <end position="177"/>
    </location>
</feature>
<accession>A0AAU7W507</accession>
<organism evidence="2">
    <name type="scientific">Agromyces sp. G08B096</name>
    <dbReference type="NCBI Taxonomy" id="3156399"/>
    <lineage>
        <taxon>Bacteria</taxon>
        <taxon>Bacillati</taxon>
        <taxon>Actinomycetota</taxon>
        <taxon>Actinomycetes</taxon>
        <taxon>Micrococcales</taxon>
        <taxon>Microbacteriaceae</taxon>
        <taxon>Agromyces</taxon>
    </lineage>
</organism>
<proteinExistence type="predicted"/>
<reference evidence="2" key="1">
    <citation type="submission" date="2024-05" db="EMBL/GenBank/DDBJ databases">
        <authorList>
            <person name="Yu L."/>
        </authorList>
    </citation>
    <scope>NUCLEOTIDE SEQUENCE</scope>
    <source>
        <strain evidence="2">G08B096</strain>
    </source>
</reference>
<protein>
    <submittedName>
        <fullName evidence="2">Transposase</fullName>
    </submittedName>
</protein>
<dbReference type="EMBL" id="CP158374">
    <property type="protein sequence ID" value="XBX81539.1"/>
    <property type="molecule type" value="Genomic_DNA"/>
</dbReference>
<feature type="region of interest" description="Disordered" evidence="1">
    <location>
        <begin position="168"/>
        <end position="240"/>
    </location>
</feature>
<feature type="compositionally biased region" description="Basic and acidic residues" evidence="1">
    <location>
        <begin position="207"/>
        <end position="235"/>
    </location>
</feature>
<feature type="region of interest" description="Disordered" evidence="1">
    <location>
        <begin position="287"/>
        <end position="318"/>
    </location>
</feature>
<name>A0AAU7W507_9MICO</name>
<feature type="compositionally biased region" description="Basic and acidic residues" evidence="1">
    <location>
        <begin position="290"/>
        <end position="318"/>
    </location>
</feature>
<evidence type="ECO:0000313" key="2">
    <source>
        <dbReference type="EMBL" id="XBX81539.1"/>
    </source>
</evidence>